<evidence type="ECO:0000313" key="1">
    <source>
        <dbReference type="EMBL" id="KYM77903.1"/>
    </source>
</evidence>
<keyword evidence="2" id="KW-1185">Reference proteome</keyword>
<dbReference type="EMBL" id="KQ976691">
    <property type="protein sequence ID" value="KYM77903.1"/>
    <property type="molecule type" value="Genomic_DNA"/>
</dbReference>
<dbReference type="Proteomes" id="UP000078540">
    <property type="component" value="Unassembled WGS sequence"/>
</dbReference>
<proteinExistence type="predicted"/>
<organism evidence="1 2">
    <name type="scientific">Atta colombica</name>
    <dbReference type="NCBI Taxonomy" id="520822"/>
    <lineage>
        <taxon>Eukaryota</taxon>
        <taxon>Metazoa</taxon>
        <taxon>Ecdysozoa</taxon>
        <taxon>Arthropoda</taxon>
        <taxon>Hexapoda</taxon>
        <taxon>Insecta</taxon>
        <taxon>Pterygota</taxon>
        <taxon>Neoptera</taxon>
        <taxon>Endopterygota</taxon>
        <taxon>Hymenoptera</taxon>
        <taxon>Apocrita</taxon>
        <taxon>Aculeata</taxon>
        <taxon>Formicoidea</taxon>
        <taxon>Formicidae</taxon>
        <taxon>Myrmicinae</taxon>
        <taxon>Atta</taxon>
    </lineage>
</organism>
<gene>
    <name evidence="1" type="ORF">ALC53_11591</name>
</gene>
<reference evidence="1 2" key="1">
    <citation type="submission" date="2015-09" db="EMBL/GenBank/DDBJ databases">
        <title>Atta colombica WGS genome.</title>
        <authorList>
            <person name="Nygaard S."/>
            <person name="Hu H."/>
            <person name="Boomsma J."/>
            <person name="Zhang G."/>
        </authorList>
    </citation>
    <scope>NUCLEOTIDE SEQUENCE [LARGE SCALE GENOMIC DNA]</scope>
    <source>
        <strain evidence="1">Treedump-2</strain>
        <tissue evidence="1">Whole body</tissue>
    </source>
</reference>
<accession>A0A195B098</accession>
<name>A0A195B098_9HYME</name>
<dbReference type="AlphaFoldDB" id="A0A195B098"/>
<sequence>MKNTYVINECPIKLITKQCILVGRLKHLPKGTSLRFFALLVVSSSSSLLNTSLTSMRPFFRV</sequence>
<protein>
    <submittedName>
        <fullName evidence="1">Uncharacterized protein</fullName>
    </submittedName>
</protein>
<evidence type="ECO:0000313" key="2">
    <source>
        <dbReference type="Proteomes" id="UP000078540"/>
    </source>
</evidence>